<gene>
    <name evidence="1" type="ORF">CEXT_766761</name>
</gene>
<protein>
    <submittedName>
        <fullName evidence="1">Uncharacterized protein</fullName>
    </submittedName>
</protein>
<comment type="caution">
    <text evidence="1">The sequence shown here is derived from an EMBL/GenBank/DDBJ whole genome shotgun (WGS) entry which is preliminary data.</text>
</comment>
<reference evidence="1 2" key="1">
    <citation type="submission" date="2021-06" db="EMBL/GenBank/DDBJ databases">
        <title>Caerostris extrusa draft genome.</title>
        <authorList>
            <person name="Kono N."/>
            <person name="Arakawa K."/>
        </authorList>
    </citation>
    <scope>NUCLEOTIDE SEQUENCE [LARGE SCALE GENOMIC DNA]</scope>
</reference>
<dbReference type="Proteomes" id="UP001054945">
    <property type="component" value="Unassembled WGS sequence"/>
</dbReference>
<sequence length="70" mass="7415">MESAIVSTIDKQPAWLHFGVYTKQKAVKIDDVWSERKCDAADIGLSSSTMSGTPAPGLGVVGNGHVNIDN</sequence>
<dbReference type="EMBL" id="BPLR01016048">
    <property type="protein sequence ID" value="GIY80728.1"/>
    <property type="molecule type" value="Genomic_DNA"/>
</dbReference>
<evidence type="ECO:0000313" key="2">
    <source>
        <dbReference type="Proteomes" id="UP001054945"/>
    </source>
</evidence>
<dbReference type="AlphaFoldDB" id="A0AAV4WEN4"/>
<keyword evidence="2" id="KW-1185">Reference proteome</keyword>
<organism evidence="1 2">
    <name type="scientific">Caerostris extrusa</name>
    <name type="common">Bark spider</name>
    <name type="synonym">Caerostris bankana</name>
    <dbReference type="NCBI Taxonomy" id="172846"/>
    <lineage>
        <taxon>Eukaryota</taxon>
        <taxon>Metazoa</taxon>
        <taxon>Ecdysozoa</taxon>
        <taxon>Arthropoda</taxon>
        <taxon>Chelicerata</taxon>
        <taxon>Arachnida</taxon>
        <taxon>Araneae</taxon>
        <taxon>Araneomorphae</taxon>
        <taxon>Entelegynae</taxon>
        <taxon>Araneoidea</taxon>
        <taxon>Araneidae</taxon>
        <taxon>Caerostris</taxon>
    </lineage>
</organism>
<name>A0AAV4WEN4_CAEEX</name>
<evidence type="ECO:0000313" key="1">
    <source>
        <dbReference type="EMBL" id="GIY80728.1"/>
    </source>
</evidence>
<proteinExistence type="predicted"/>
<accession>A0AAV4WEN4</accession>